<dbReference type="FunFam" id="1.10.340.30:FF:000001">
    <property type="entry name" value="Endonuclease III"/>
    <property type="match status" value="1"/>
</dbReference>
<keyword evidence="8" id="KW-0411">Iron-sulfur</keyword>
<evidence type="ECO:0000256" key="1">
    <source>
        <dbReference type="ARBA" id="ARBA00001966"/>
    </source>
</evidence>
<evidence type="ECO:0000256" key="12">
    <source>
        <dbReference type="ARBA" id="ARBA00044632"/>
    </source>
</evidence>
<dbReference type="PANTHER" id="PTHR43286">
    <property type="entry name" value="ENDONUCLEASE III-LIKE PROTEIN 1"/>
    <property type="match status" value="1"/>
</dbReference>
<dbReference type="EMBL" id="BDGU01000228">
    <property type="protein sequence ID" value="GAW05090.1"/>
    <property type="molecule type" value="Genomic_DNA"/>
</dbReference>
<dbReference type="Gene3D" id="1.10.1670.10">
    <property type="entry name" value="Helix-hairpin-Helix base-excision DNA repair enzymes (C-terminal)"/>
    <property type="match status" value="1"/>
</dbReference>
<proteinExistence type="inferred from homology"/>
<keyword evidence="13" id="KW-0539">Nucleus</keyword>
<dbReference type="EC" id="3.2.2.-" evidence="13"/>
<dbReference type="GO" id="GO:0051539">
    <property type="term" value="F:4 iron, 4 sulfur cluster binding"/>
    <property type="evidence" value="ECO:0007669"/>
    <property type="project" value="UniProtKB-KW"/>
</dbReference>
<dbReference type="CDD" id="cd00056">
    <property type="entry name" value="ENDO3c"/>
    <property type="match status" value="1"/>
</dbReference>
<name>A0A1Q3ED08_LENED</name>
<dbReference type="Gene3D" id="1.10.340.30">
    <property type="entry name" value="Hypothetical protein, domain 2"/>
    <property type="match status" value="1"/>
</dbReference>
<evidence type="ECO:0000256" key="2">
    <source>
        <dbReference type="ARBA" id="ARBA00008343"/>
    </source>
</evidence>
<feature type="compositionally biased region" description="Basic and acidic residues" evidence="14">
    <location>
        <begin position="309"/>
        <end position="320"/>
    </location>
</feature>
<keyword evidence="9 13" id="KW-0234">DNA repair</keyword>
<comment type="caution">
    <text evidence="16">The sequence shown here is derived from an EMBL/GenBank/DDBJ whole genome shotgun (WGS) entry which is preliminary data.</text>
</comment>
<dbReference type="AlphaFoldDB" id="A0A1Q3ED08"/>
<evidence type="ECO:0000256" key="5">
    <source>
        <dbReference type="ARBA" id="ARBA00022763"/>
    </source>
</evidence>
<dbReference type="GO" id="GO:0003677">
    <property type="term" value="F:DNA binding"/>
    <property type="evidence" value="ECO:0007669"/>
    <property type="project" value="UniProtKB-UniRule"/>
</dbReference>
<keyword evidence="4" id="KW-0479">Metal-binding</keyword>
<dbReference type="Pfam" id="PF00730">
    <property type="entry name" value="HhH-GPD"/>
    <property type="match status" value="1"/>
</dbReference>
<dbReference type="SUPFAM" id="SSF48150">
    <property type="entry name" value="DNA-glycosylase"/>
    <property type="match status" value="1"/>
</dbReference>
<dbReference type="GO" id="GO:0005634">
    <property type="term" value="C:nucleus"/>
    <property type="evidence" value="ECO:0007669"/>
    <property type="project" value="UniProtKB-SubCell"/>
</dbReference>
<keyword evidence="6 13" id="KW-0378">Hydrolase</keyword>
<dbReference type="GO" id="GO:0005739">
    <property type="term" value="C:mitochondrion"/>
    <property type="evidence" value="ECO:0007669"/>
    <property type="project" value="UniProtKB-SubCell"/>
</dbReference>
<dbReference type="GO" id="GO:0046872">
    <property type="term" value="F:metal ion binding"/>
    <property type="evidence" value="ECO:0007669"/>
    <property type="project" value="UniProtKB-KW"/>
</dbReference>
<reference evidence="16 17" key="1">
    <citation type="submission" date="2016-08" db="EMBL/GenBank/DDBJ databases">
        <authorList>
            <consortium name="Lentinula edodes genome sequencing consortium"/>
            <person name="Sakamoto Y."/>
            <person name="Nakade K."/>
            <person name="Sato S."/>
            <person name="Yoshida Y."/>
            <person name="Miyazaki K."/>
            <person name="Natsume S."/>
            <person name="Konno N."/>
        </authorList>
    </citation>
    <scope>NUCLEOTIDE SEQUENCE [LARGE SCALE GENOMIC DNA]</scope>
    <source>
        <strain evidence="16 17">NBRC 111202</strain>
    </source>
</reference>
<comment type="cofactor">
    <cofactor evidence="1">
        <name>[4Fe-4S] cluster</name>
        <dbReference type="ChEBI" id="CHEBI:49883"/>
    </cofactor>
</comment>
<dbReference type="InterPro" id="IPR023170">
    <property type="entry name" value="HhH_base_excis_C"/>
</dbReference>
<evidence type="ECO:0000256" key="7">
    <source>
        <dbReference type="ARBA" id="ARBA00023004"/>
    </source>
</evidence>
<dbReference type="InterPro" id="IPR004036">
    <property type="entry name" value="Endonuclease-III-like_CS2"/>
</dbReference>
<keyword evidence="5 13" id="KW-0227">DNA damage</keyword>
<feature type="region of interest" description="Disordered" evidence="14">
    <location>
        <begin position="292"/>
        <end position="320"/>
    </location>
</feature>
<dbReference type="SMART" id="SM00478">
    <property type="entry name" value="ENDO3c"/>
    <property type="match status" value="1"/>
</dbReference>
<keyword evidence="17" id="KW-1185">Reference proteome</keyword>
<dbReference type="EC" id="4.2.99.18" evidence="13"/>
<keyword evidence="7" id="KW-0408">Iron</keyword>
<comment type="similarity">
    <text evidence="2 13">Belongs to the Nth/MutY family.</text>
</comment>
<feature type="compositionally biased region" description="Low complexity" evidence="14">
    <location>
        <begin position="292"/>
        <end position="303"/>
    </location>
</feature>
<protein>
    <recommendedName>
        <fullName evidence="13">Endonuclease III homolog</fullName>
        <ecNumber evidence="13">3.2.2.-</ecNumber>
        <ecNumber evidence="13">4.2.99.18</ecNumber>
    </recommendedName>
    <alternativeName>
        <fullName evidence="13">Bifunctional DNA N-glycosylase/DNA-(apurinic or apyrimidinic site) lyase</fullName>
        <shortName evidence="13">DNA glycosylase/AP lyase</shortName>
    </alternativeName>
</protein>
<evidence type="ECO:0000256" key="6">
    <source>
        <dbReference type="ARBA" id="ARBA00022801"/>
    </source>
</evidence>
<keyword evidence="11 13" id="KW-0326">Glycosidase</keyword>
<evidence type="ECO:0000256" key="8">
    <source>
        <dbReference type="ARBA" id="ARBA00023014"/>
    </source>
</evidence>
<dbReference type="PANTHER" id="PTHR43286:SF1">
    <property type="entry name" value="ENDONUCLEASE III-LIKE PROTEIN 1"/>
    <property type="match status" value="1"/>
</dbReference>
<dbReference type="InterPro" id="IPR030841">
    <property type="entry name" value="NTH1"/>
</dbReference>
<evidence type="ECO:0000313" key="17">
    <source>
        <dbReference type="Proteomes" id="UP000188533"/>
    </source>
</evidence>
<dbReference type="GO" id="GO:0000703">
    <property type="term" value="F:oxidized pyrimidine nucleobase lesion DNA N-glycosylase activity"/>
    <property type="evidence" value="ECO:0007669"/>
    <property type="project" value="UniProtKB-UniRule"/>
</dbReference>
<dbReference type="Proteomes" id="UP000188533">
    <property type="component" value="Unassembled WGS sequence"/>
</dbReference>
<evidence type="ECO:0000256" key="3">
    <source>
        <dbReference type="ARBA" id="ARBA00022485"/>
    </source>
</evidence>
<dbReference type="SMART" id="SM00525">
    <property type="entry name" value="FES"/>
    <property type="match status" value="1"/>
</dbReference>
<evidence type="ECO:0000256" key="9">
    <source>
        <dbReference type="ARBA" id="ARBA00023204"/>
    </source>
</evidence>
<feature type="compositionally biased region" description="Basic and acidic residues" evidence="14">
    <location>
        <begin position="23"/>
        <end position="36"/>
    </location>
</feature>
<dbReference type="GO" id="GO:0006285">
    <property type="term" value="P:base-excision repair, AP site formation"/>
    <property type="evidence" value="ECO:0007669"/>
    <property type="project" value="UniProtKB-UniRule"/>
</dbReference>
<dbReference type="InterPro" id="IPR003651">
    <property type="entry name" value="Endonuclease3_FeS-loop_motif"/>
</dbReference>
<evidence type="ECO:0000259" key="15">
    <source>
        <dbReference type="SMART" id="SM00478"/>
    </source>
</evidence>
<keyword evidence="10 13" id="KW-0456">Lyase</keyword>
<comment type="subcellular location">
    <subcellularLocation>
        <location evidence="13">Nucleus</location>
    </subcellularLocation>
    <subcellularLocation>
        <location evidence="13">Mitochondrion</location>
    </subcellularLocation>
</comment>
<evidence type="ECO:0000256" key="11">
    <source>
        <dbReference type="ARBA" id="ARBA00023295"/>
    </source>
</evidence>
<dbReference type="GO" id="GO:0140078">
    <property type="term" value="F:class I DNA-(apurinic or apyrimidinic site) endonuclease activity"/>
    <property type="evidence" value="ECO:0007669"/>
    <property type="project" value="UniProtKB-EC"/>
</dbReference>
<feature type="compositionally biased region" description="Basic and acidic residues" evidence="14">
    <location>
        <begin position="1"/>
        <end position="14"/>
    </location>
</feature>
<dbReference type="PROSITE" id="PS01155">
    <property type="entry name" value="ENDONUCLEASE_III_2"/>
    <property type="match status" value="1"/>
</dbReference>
<evidence type="ECO:0000256" key="4">
    <source>
        <dbReference type="ARBA" id="ARBA00022723"/>
    </source>
</evidence>
<dbReference type="InterPro" id="IPR011257">
    <property type="entry name" value="DNA_glycosylase"/>
</dbReference>
<organism evidence="16 17">
    <name type="scientific">Lentinula edodes</name>
    <name type="common">Shiitake mushroom</name>
    <name type="synonym">Lentinus edodes</name>
    <dbReference type="NCBI Taxonomy" id="5353"/>
    <lineage>
        <taxon>Eukaryota</taxon>
        <taxon>Fungi</taxon>
        <taxon>Dikarya</taxon>
        <taxon>Basidiomycota</taxon>
        <taxon>Agaricomycotina</taxon>
        <taxon>Agaricomycetes</taxon>
        <taxon>Agaricomycetidae</taxon>
        <taxon>Agaricales</taxon>
        <taxon>Marasmiineae</taxon>
        <taxon>Omphalotaceae</taxon>
        <taxon>Lentinula</taxon>
    </lineage>
</organism>
<comment type="catalytic activity">
    <reaction evidence="12 13">
        <text>2'-deoxyribonucleotide-(2'-deoxyribose 5'-phosphate)-2'-deoxyribonucleotide-DNA = a 3'-end 2'-deoxyribonucleotide-(2,3-dehydro-2,3-deoxyribose 5'-phosphate)-DNA + a 5'-end 5'-phospho-2'-deoxyribonucleoside-DNA + H(+)</text>
        <dbReference type="Rhea" id="RHEA:66592"/>
        <dbReference type="Rhea" id="RHEA-COMP:13180"/>
        <dbReference type="Rhea" id="RHEA-COMP:16897"/>
        <dbReference type="Rhea" id="RHEA-COMP:17067"/>
        <dbReference type="ChEBI" id="CHEBI:15378"/>
        <dbReference type="ChEBI" id="CHEBI:136412"/>
        <dbReference type="ChEBI" id="CHEBI:157695"/>
        <dbReference type="ChEBI" id="CHEBI:167181"/>
        <dbReference type="EC" id="4.2.99.18"/>
    </reaction>
</comment>
<evidence type="ECO:0000256" key="13">
    <source>
        <dbReference type="HAMAP-Rule" id="MF_03183"/>
    </source>
</evidence>
<dbReference type="GO" id="GO:0006289">
    <property type="term" value="P:nucleotide-excision repair"/>
    <property type="evidence" value="ECO:0007669"/>
    <property type="project" value="TreeGrafter"/>
</dbReference>
<dbReference type="FunFam" id="1.10.1670.10:FF:000003">
    <property type="entry name" value="Endonuclease III homolog"/>
    <property type="match status" value="1"/>
</dbReference>
<reference evidence="16 17" key="2">
    <citation type="submission" date="2017-02" db="EMBL/GenBank/DDBJ databases">
        <title>A genome survey and senescence transcriptome analysis in Lentinula edodes.</title>
        <authorList>
            <person name="Sakamoto Y."/>
            <person name="Nakade K."/>
            <person name="Sato S."/>
            <person name="Yoshida Y."/>
            <person name="Miyazaki K."/>
            <person name="Natsume S."/>
            <person name="Konno N."/>
        </authorList>
    </citation>
    <scope>NUCLEOTIDE SEQUENCE [LARGE SCALE GENOMIC DNA]</scope>
    <source>
        <strain evidence="16 17">NBRC 111202</strain>
    </source>
</reference>
<keyword evidence="3" id="KW-0004">4Fe-4S</keyword>
<dbReference type="HAMAP" id="MF_03183">
    <property type="entry name" value="Endonuclease_III_Nth"/>
    <property type="match status" value="1"/>
</dbReference>
<comment type="caution">
    <text evidence="13">Lacks conserved residue(s) required for the propagation of feature annotation.</text>
</comment>
<feature type="compositionally biased region" description="Low complexity" evidence="14">
    <location>
        <begin position="43"/>
        <end position="58"/>
    </location>
</feature>
<evidence type="ECO:0000256" key="10">
    <source>
        <dbReference type="ARBA" id="ARBA00023239"/>
    </source>
</evidence>
<accession>A0A1Q3ED08</accession>
<sequence>MRNLAERESEETRPVKRVKRVHVHEPSTSRVPESRSPRKPKQGTSTSGTPDTPGTPHSAPAHWRQAYSLIHEMRYTPSGCARDAPVDTMGCDIAGEAEDDDKNKRFSILISLMLSSQTKDLVTHTAVSALRSALRSALGSPGLSASALASASPSLVQGCINKVGFWRRKAEYIQKTAVICRDRYGGDVPKTLGELLELPGVGKKMGYLMLGSGWGLNVGIGVDVHVHRISNRLGWHDPPTKTPEQTRINLESWLPRDLHQKINHLLVGFGQTICTPVKPKCSECSLSSIEGLCPSSSSSSSPSHTKLVPMEDKETGLDTSGKVEVEVGTSTSTSTTTTVITTKPETVTETHMLTDTKTHMLTDTKTHMQTQTQTQTTDDSEQKNTMIINDEENTNTSTTNPPIGGGPRITIQIESEQ</sequence>
<evidence type="ECO:0000256" key="14">
    <source>
        <dbReference type="SAM" id="MobiDB-lite"/>
    </source>
</evidence>
<dbReference type="STRING" id="5353.A0A1Q3ED08"/>
<gene>
    <name evidence="13" type="primary">NTH1</name>
    <name evidence="16" type="ORF">LENED_006925</name>
</gene>
<keyword evidence="13" id="KW-0496">Mitochondrion</keyword>
<dbReference type="InterPro" id="IPR003265">
    <property type="entry name" value="HhH-GPD_domain"/>
</dbReference>
<comment type="function">
    <text evidence="13">Bifunctional DNA N-glycosylase with associated apurinic/apyrimidinic (AP) lyase function that catalyzes the first step in base excision repair (BER), the primary repair pathway for the repair of oxidative DNA damage. The DNA N-glycosylase activity releases the damaged DNA base from DNA by cleaving the N-glycosidic bond, leaving an AP site. The AP lyase activity cleaves the phosphodiester bond 3' to the AP site by a beta-elimination. Primarily recognizes and repairs oxidative base damage of pyrimidines.</text>
</comment>
<feature type="region of interest" description="Disordered" evidence="14">
    <location>
        <begin position="1"/>
        <end position="60"/>
    </location>
</feature>
<feature type="domain" description="HhH-GPD" evidence="15">
    <location>
        <begin position="114"/>
        <end position="272"/>
    </location>
</feature>
<evidence type="ECO:0000313" key="16">
    <source>
        <dbReference type="EMBL" id="GAW05090.1"/>
    </source>
</evidence>